<reference evidence="10" key="1">
    <citation type="journal article" date="2020" name="J. Eukaryot. Microbiol.">
        <title>De novo Sequencing, Assembly and Annotation of the Transcriptome for the Free-Living Testate Amoeba Arcella intermedia.</title>
        <authorList>
            <person name="Ribeiro G.M."/>
            <person name="Porfirio-Sousa A.L."/>
            <person name="Maurer-Alcala X.X."/>
            <person name="Katz L.A."/>
            <person name="Lahr D.J.G."/>
        </authorList>
    </citation>
    <scope>NUCLEOTIDE SEQUENCE</scope>
</reference>
<protein>
    <recommendedName>
        <fullName evidence="2">Eukaryotic translation initiation factor 2A</fullName>
    </recommendedName>
</protein>
<keyword evidence="4" id="KW-0853">WD repeat</keyword>
<evidence type="ECO:0000256" key="3">
    <source>
        <dbReference type="ARBA" id="ARBA00022540"/>
    </source>
</evidence>
<dbReference type="GO" id="GO:0022627">
    <property type="term" value="C:cytosolic small ribosomal subunit"/>
    <property type="evidence" value="ECO:0007669"/>
    <property type="project" value="TreeGrafter"/>
</dbReference>
<evidence type="ECO:0000256" key="4">
    <source>
        <dbReference type="ARBA" id="ARBA00022574"/>
    </source>
</evidence>
<organism evidence="10">
    <name type="scientific">Arcella intermedia</name>
    <dbReference type="NCBI Taxonomy" id="1963864"/>
    <lineage>
        <taxon>Eukaryota</taxon>
        <taxon>Amoebozoa</taxon>
        <taxon>Tubulinea</taxon>
        <taxon>Elardia</taxon>
        <taxon>Arcellinida</taxon>
        <taxon>Sphaerothecina</taxon>
        <taxon>Arcellidae</taxon>
        <taxon>Arcella</taxon>
    </lineage>
</organism>
<evidence type="ECO:0000313" key="10">
    <source>
        <dbReference type="EMBL" id="NDV30332.1"/>
    </source>
</evidence>
<sequence>MITTNDNKPKNQFAYFSEKVGVVVKWGPPQVSPSSVIDGANGKAFKYSDNGKYLVVVSPAKVVVYDADNLNEILLLNEIGVTHAYFSPLGSYLVTWQRPNKEVSLENLKVWSVDGGKLLAGWKVRQQLSWPSVRWSCDELVAGVLVQLGQVKFFQGANFTTSIQQISSPGLASFTISPGKSPYKVAVFIPEKGTTPGVVSIYGYPRVDKPLVNKNFFADSVDISWNATGSAMLLTVSQDIDKTGQSYYGKKGLYFIETSGNFDARVTGESIHDVQWNPNGNEFAVIYGDMPDPKISLFNLKCQKTADLAETGAARNSLFYDPKGRILSIGGFGSLKGSIDFYDITSPNIRKVGMGSAFSSGFHQWSPDSFHFITAVIAPRMRIDNGIKVLDYNGNTIYEEAVLELFDVKWRPTPPEQFPTLPINVGALSASKGKVATPATTEAPKYRHPNYSAKAAESKAATSTPTRYVPGGASSRPIPGSVPVGGTPVGGTPVGGTPVGGQPADAGRGKKKKPAGQGGSPAPGGGRGKPQTPQTAPTTSEVVAPVEEAPSQPLSPEQEKEKRKRTITKKLREIEALKLRQTNGETLNAAQITKISSEGNLKDELNKLN</sequence>
<dbReference type="GO" id="GO:0043022">
    <property type="term" value="F:ribosome binding"/>
    <property type="evidence" value="ECO:0007669"/>
    <property type="project" value="TreeGrafter"/>
</dbReference>
<keyword evidence="3" id="KW-0396">Initiation factor</keyword>
<dbReference type="PANTHER" id="PTHR13227:SF0">
    <property type="entry name" value="EUKARYOTIC TRANSLATION INITIATION FACTOR 2A"/>
    <property type="match status" value="1"/>
</dbReference>
<dbReference type="PANTHER" id="PTHR13227">
    <property type="entry name" value="EUKARYOTIC TRANSLATION INITIATION FACTOR 2A"/>
    <property type="match status" value="1"/>
</dbReference>
<feature type="compositionally biased region" description="Low complexity" evidence="8">
    <location>
        <begin position="452"/>
        <end position="464"/>
    </location>
</feature>
<feature type="compositionally biased region" description="Gly residues" evidence="8">
    <location>
        <begin position="487"/>
        <end position="499"/>
    </location>
</feature>
<dbReference type="InterPro" id="IPR011387">
    <property type="entry name" value="TIF2A"/>
</dbReference>
<feature type="domain" description="Translation initiation factor beta propellor-like" evidence="9">
    <location>
        <begin position="214"/>
        <end position="408"/>
    </location>
</feature>
<evidence type="ECO:0000259" key="9">
    <source>
        <dbReference type="Pfam" id="PF08662"/>
    </source>
</evidence>
<evidence type="ECO:0000256" key="5">
    <source>
        <dbReference type="ARBA" id="ARBA00022737"/>
    </source>
</evidence>
<dbReference type="GO" id="GO:0003729">
    <property type="term" value="F:mRNA binding"/>
    <property type="evidence" value="ECO:0007669"/>
    <property type="project" value="TreeGrafter"/>
</dbReference>
<evidence type="ECO:0000256" key="7">
    <source>
        <dbReference type="ARBA" id="ARBA00022917"/>
    </source>
</evidence>
<dbReference type="GO" id="GO:0006417">
    <property type="term" value="P:regulation of translation"/>
    <property type="evidence" value="ECO:0007669"/>
    <property type="project" value="UniProtKB-KW"/>
</dbReference>
<evidence type="ECO:0000256" key="1">
    <source>
        <dbReference type="ARBA" id="ARBA00009573"/>
    </source>
</evidence>
<dbReference type="EMBL" id="GIBP01001363">
    <property type="protein sequence ID" value="NDV30332.1"/>
    <property type="molecule type" value="Transcribed_RNA"/>
</dbReference>
<evidence type="ECO:0000256" key="2">
    <source>
        <dbReference type="ARBA" id="ARBA00013819"/>
    </source>
</evidence>
<feature type="compositionally biased region" description="Polar residues" evidence="8">
    <location>
        <begin position="531"/>
        <end position="541"/>
    </location>
</feature>
<proteinExistence type="inferred from homology"/>
<keyword evidence="6" id="KW-0810">Translation regulation</keyword>
<name>A0A6B2L031_9EUKA</name>
<dbReference type="SUPFAM" id="SSF82171">
    <property type="entry name" value="DPP6 N-terminal domain-like"/>
    <property type="match status" value="1"/>
</dbReference>
<accession>A0A6B2L031</accession>
<feature type="region of interest" description="Disordered" evidence="8">
    <location>
        <begin position="431"/>
        <end position="567"/>
    </location>
</feature>
<comment type="similarity">
    <text evidence="1">Belongs to the WD repeat EIF2A family.</text>
</comment>
<keyword evidence="5" id="KW-0677">Repeat</keyword>
<evidence type="ECO:0000256" key="6">
    <source>
        <dbReference type="ARBA" id="ARBA00022845"/>
    </source>
</evidence>
<dbReference type="GO" id="GO:0000049">
    <property type="term" value="F:tRNA binding"/>
    <property type="evidence" value="ECO:0007669"/>
    <property type="project" value="TreeGrafter"/>
</dbReference>
<dbReference type="GO" id="GO:0003743">
    <property type="term" value="F:translation initiation factor activity"/>
    <property type="evidence" value="ECO:0007669"/>
    <property type="project" value="UniProtKB-KW"/>
</dbReference>
<feature type="compositionally biased region" description="Gly residues" evidence="8">
    <location>
        <begin position="516"/>
        <end position="528"/>
    </location>
</feature>
<dbReference type="InterPro" id="IPR015943">
    <property type="entry name" value="WD40/YVTN_repeat-like_dom_sf"/>
</dbReference>
<dbReference type="InterPro" id="IPR013979">
    <property type="entry name" value="TIF_beta_prop-like"/>
</dbReference>
<evidence type="ECO:0000256" key="8">
    <source>
        <dbReference type="SAM" id="MobiDB-lite"/>
    </source>
</evidence>
<dbReference type="Pfam" id="PF08662">
    <property type="entry name" value="eIF2A"/>
    <property type="match status" value="1"/>
</dbReference>
<dbReference type="AlphaFoldDB" id="A0A6B2L031"/>
<keyword evidence="7" id="KW-0648">Protein biosynthesis</keyword>
<dbReference type="Gene3D" id="2.130.10.10">
    <property type="entry name" value="YVTN repeat-like/Quinoprotein amine dehydrogenase"/>
    <property type="match status" value="1"/>
</dbReference>